<keyword evidence="7" id="KW-1185">Reference proteome</keyword>
<feature type="region of interest" description="Disordered" evidence="3">
    <location>
        <begin position="1030"/>
        <end position="1062"/>
    </location>
</feature>
<feature type="region of interest" description="Disordered" evidence="3">
    <location>
        <begin position="876"/>
        <end position="983"/>
    </location>
</feature>
<feature type="compositionally biased region" description="Polar residues" evidence="3">
    <location>
        <begin position="1217"/>
        <end position="1237"/>
    </location>
</feature>
<dbReference type="InterPro" id="IPR036964">
    <property type="entry name" value="RASGEF_cat_dom_sf"/>
</dbReference>
<dbReference type="GO" id="GO:0005886">
    <property type="term" value="C:plasma membrane"/>
    <property type="evidence" value="ECO:0007669"/>
    <property type="project" value="TreeGrafter"/>
</dbReference>
<gene>
    <name evidence="6" type="ORF">KI688_010504</name>
</gene>
<feature type="compositionally biased region" description="Polar residues" evidence="3">
    <location>
        <begin position="1245"/>
        <end position="1266"/>
    </location>
</feature>
<feature type="domain" description="N-terminal Ras-GEF" evidence="5">
    <location>
        <begin position="303"/>
        <end position="423"/>
    </location>
</feature>
<dbReference type="InterPro" id="IPR001895">
    <property type="entry name" value="RASGEF_cat_dom"/>
</dbReference>
<dbReference type="GO" id="GO:0007265">
    <property type="term" value="P:Ras protein signal transduction"/>
    <property type="evidence" value="ECO:0007669"/>
    <property type="project" value="TreeGrafter"/>
</dbReference>
<feature type="compositionally biased region" description="Pro residues" evidence="3">
    <location>
        <begin position="1829"/>
        <end position="1844"/>
    </location>
</feature>
<feature type="compositionally biased region" description="Basic and acidic residues" evidence="3">
    <location>
        <begin position="1727"/>
        <end position="1743"/>
    </location>
</feature>
<dbReference type="InterPro" id="IPR023578">
    <property type="entry name" value="Ras_GEF_dom_sf"/>
</dbReference>
<feature type="domain" description="Ras-GEF" evidence="4">
    <location>
        <begin position="1398"/>
        <end position="1831"/>
    </location>
</feature>
<dbReference type="Gene3D" id="1.10.840.10">
    <property type="entry name" value="Ras guanine-nucleotide exchange factors catalytic domain"/>
    <property type="match status" value="1"/>
</dbReference>
<dbReference type="Pfam" id="PF00618">
    <property type="entry name" value="RasGEF_N"/>
    <property type="match status" value="1"/>
</dbReference>
<dbReference type="Gene3D" id="1.20.870.10">
    <property type="entry name" value="Son of sevenless (SoS) protein Chain: S domain 1"/>
    <property type="match status" value="1"/>
</dbReference>
<feature type="region of interest" description="Disordered" evidence="3">
    <location>
        <begin position="1430"/>
        <end position="1457"/>
    </location>
</feature>
<evidence type="ECO:0008006" key="8">
    <source>
        <dbReference type="Google" id="ProtNLM"/>
    </source>
</evidence>
<feature type="compositionally biased region" description="Basic and acidic residues" evidence="3">
    <location>
        <begin position="818"/>
        <end position="828"/>
    </location>
</feature>
<keyword evidence="1 2" id="KW-0344">Guanine-nucleotide releasing factor</keyword>
<dbReference type="PROSITE" id="PS50212">
    <property type="entry name" value="RASGEF_NTER"/>
    <property type="match status" value="1"/>
</dbReference>
<feature type="compositionally biased region" description="Polar residues" evidence="3">
    <location>
        <begin position="248"/>
        <end position="257"/>
    </location>
</feature>
<dbReference type="EMBL" id="JAHRHY010000005">
    <property type="protein sequence ID" value="KAG9069600.1"/>
    <property type="molecule type" value="Genomic_DNA"/>
</dbReference>
<feature type="compositionally biased region" description="Polar residues" evidence="3">
    <location>
        <begin position="644"/>
        <end position="653"/>
    </location>
</feature>
<feature type="compositionally biased region" description="Polar residues" evidence="3">
    <location>
        <begin position="1295"/>
        <end position="1307"/>
    </location>
</feature>
<dbReference type="PANTHER" id="PTHR23113:SF363">
    <property type="entry name" value="PROTEIN SON OF SEVENLESS"/>
    <property type="match status" value="1"/>
</dbReference>
<dbReference type="Pfam" id="PF00617">
    <property type="entry name" value="RasGEF"/>
    <property type="match status" value="1"/>
</dbReference>
<accession>A0A9P7XYA6</accession>
<feature type="compositionally biased region" description="Low complexity" evidence="3">
    <location>
        <begin position="683"/>
        <end position="693"/>
    </location>
</feature>
<feature type="region of interest" description="Disordered" evidence="3">
    <location>
        <begin position="1712"/>
        <end position="1746"/>
    </location>
</feature>
<feature type="compositionally biased region" description="Polar residues" evidence="3">
    <location>
        <begin position="710"/>
        <end position="727"/>
    </location>
</feature>
<feature type="region of interest" description="Disordered" evidence="3">
    <location>
        <begin position="1205"/>
        <end position="1371"/>
    </location>
</feature>
<dbReference type="InterPro" id="IPR000651">
    <property type="entry name" value="Ras-like_Gua-exchang_fac_N"/>
</dbReference>
<dbReference type="CDD" id="cd06224">
    <property type="entry name" value="REM"/>
    <property type="match status" value="1"/>
</dbReference>
<dbReference type="OrthoDB" id="10254377at2759"/>
<feature type="region of interest" description="Disordered" evidence="3">
    <location>
        <begin position="1"/>
        <end position="30"/>
    </location>
</feature>
<feature type="compositionally biased region" description="Low complexity" evidence="3">
    <location>
        <begin position="1434"/>
        <end position="1457"/>
    </location>
</feature>
<feature type="compositionally biased region" description="Low complexity" evidence="3">
    <location>
        <begin position="1713"/>
        <end position="1723"/>
    </location>
</feature>
<proteinExistence type="predicted"/>
<feature type="compositionally biased region" description="Low complexity" evidence="3">
    <location>
        <begin position="1776"/>
        <end position="1828"/>
    </location>
</feature>
<feature type="compositionally biased region" description="Low complexity" evidence="3">
    <location>
        <begin position="162"/>
        <end position="183"/>
    </location>
</feature>
<evidence type="ECO:0000256" key="1">
    <source>
        <dbReference type="ARBA" id="ARBA00022658"/>
    </source>
</evidence>
<feature type="compositionally biased region" description="Polar residues" evidence="3">
    <location>
        <begin position="965"/>
        <end position="977"/>
    </location>
</feature>
<protein>
    <recommendedName>
        <fullName evidence="8">Ras GEF</fullName>
    </recommendedName>
</protein>
<evidence type="ECO:0000259" key="5">
    <source>
        <dbReference type="PROSITE" id="PS50212"/>
    </source>
</evidence>
<name>A0A9P7XYA6_9FUNG</name>
<feature type="compositionally biased region" description="Low complexity" evidence="3">
    <location>
        <begin position="191"/>
        <end position="205"/>
    </location>
</feature>
<evidence type="ECO:0000313" key="6">
    <source>
        <dbReference type="EMBL" id="KAG9069600.1"/>
    </source>
</evidence>
<dbReference type="SUPFAM" id="SSF48366">
    <property type="entry name" value="Ras GEF"/>
    <property type="match status" value="1"/>
</dbReference>
<feature type="compositionally biased region" description="Acidic residues" evidence="3">
    <location>
        <begin position="598"/>
        <end position="607"/>
    </location>
</feature>
<feature type="region of interest" description="Disordered" evidence="3">
    <location>
        <begin position="1074"/>
        <end position="1103"/>
    </location>
</feature>
<feature type="region of interest" description="Disordered" evidence="3">
    <location>
        <begin position="812"/>
        <end position="856"/>
    </location>
</feature>
<dbReference type="InterPro" id="IPR008937">
    <property type="entry name" value="Ras-like_GEF"/>
</dbReference>
<feature type="compositionally biased region" description="Acidic residues" evidence="3">
    <location>
        <begin position="531"/>
        <end position="568"/>
    </location>
</feature>
<organism evidence="6 7">
    <name type="scientific">Linnemannia hyalina</name>
    <dbReference type="NCBI Taxonomy" id="64524"/>
    <lineage>
        <taxon>Eukaryota</taxon>
        <taxon>Fungi</taxon>
        <taxon>Fungi incertae sedis</taxon>
        <taxon>Mucoromycota</taxon>
        <taxon>Mortierellomycotina</taxon>
        <taxon>Mortierellomycetes</taxon>
        <taxon>Mortierellales</taxon>
        <taxon>Mortierellaceae</taxon>
        <taxon>Linnemannia</taxon>
    </lineage>
</organism>
<feature type="compositionally biased region" description="Acidic residues" evidence="3">
    <location>
        <begin position="1031"/>
        <end position="1046"/>
    </location>
</feature>
<evidence type="ECO:0000256" key="2">
    <source>
        <dbReference type="PROSITE-ProRule" id="PRU00168"/>
    </source>
</evidence>
<feature type="region of interest" description="Disordered" evidence="3">
    <location>
        <begin position="1483"/>
        <end position="1529"/>
    </location>
</feature>
<feature type="region of interest" description="Disordered" evidence="3">
    <location>
        <begin position="644"/>
        <end position="795"/>
    </location>
</feature>
<feature type="compositionally biased region" description="Low complexity" evidence="3">
    <location>
        <begin position="265"/>
        <end position="291"/>
    </location>
</feature>
<reference evidence="6" key="1">
    <citation type="submission" date="2021-06" db="EMBL/GenBank/DDBJ databases">
        <title>Genome Sequence of Mortierella hyaline Strain SCG-10, a Cold-Adapted, Nitrate-Reducing Fungus Isolated from Soil in Minnesota, USA.</title>
        <authorList>
            <person name="Aldossari N."/>
        </authorList>
    </citation>
    <scope>NUCLEOTIDE SEQUENCE</scope>
    <source>
        <strain evidence="6">SCG-10</strain>
    </source>
</reference>
<feature type="compositionally biased region" description="Polar residues" evidence="3">
    <location>
        <begin position="206"/>
        <end position="215"/>
    </location>
</feature>
<dbReference type="GO" id="GO:0005085">
    <property type="term" value="F:guanyl-nucleotide exchange factor activity"/>
    <property type="evidence" value="ECO:0007669"/>
    <property type="project" value="UniProtKB-KW"/>
</dbReference>
<sequence length="1904" mass="208236">MGDCHSTLQQSHQQNTQSESLPSSSARTESSWVLPPIPTFEELGLRFDRNRTTSMNPIVEDERLHVESRQHQEQHIQDQRDIHRGVTNALLQNTESSSNGVYELGSGYRWSGEHAVGENDSVLAMPDMIPDSHPSIFDDILSDDNEAYIIWSIPSTRTKQQPPLSTSTAGPSSGGVSSVSALPESVKHPAGSDASSLTAAATAATQHQQHPSSSLDKVETSAGQDRSMKKRWSTIEPLNVRIKEANRSTETLDSLGQSKPAKQDGSSTPTAATTSGSNLRPPKTLTTTATPATTTTATELQQKNRVIMAATVEKLVEKLTSEIDYTFLTDFFLIYRLFITPMALLKLIIVRFHWALVDDSPQRQIVRIRTFVTLRHWLLNYFEFDFMRSKDLRQMLGLYLRSLTKHPRVTSSMREQRIVKELRRYVQSLKTIHYRKLAQQKLEKQSRKQQQQLLVERRRRLQAKRSSAGRRGSSFVDRPWSGIVLSAIPQGQPSSNRSSVILGTTTTTNRQSAESEAMTEILTVEFRSSDQSDDDYNDMDEGDNFDEDDEDLYDEDGDLYDDLDEDDSQGLYSESGASAEGDGFESSSENSLYHSEYDSEYSDSVEGEDYHAVDGEQDQQQWTVETASVGAEKIVEVEGLTVSSAQQEETLQSDCYLPSPAFSPRSGKPNNQGGSGSFSSRLGPSAGSSTASRTRARGTRPGLPDFQAGINANSNNSKVNPSPLHQTSSGVGVGAGAGSRRSSRAKTHSRPLSTFQPLLSPPLSAHPLSPRGSLRSVERYMNPPPRSVASTEKKKPWSRYMSATVGRLSKMKRVFSSNDHKNDGRSGEGRGGSGVRSNTGFGRTRSDRYWQGNMSDPESEKVSYLLACPGMNILLSNSEDRHRSSGRGGSGNKRGGRLDKEDGRSGWSSEGDYSQHELTRQRNQEILSNAGDQDEELAKGSGSRNMGEPSPLHDSLQHQRHSNHHSAATIEQVSTPTKDGAGLFDNDVQEVESFDMDSETSGKSVCSECEREQYFSSPAALQRPISLTVDTADEDEEEDDKAEEGDAGSHTDPESNPEECHCQGDCECTKDLDTADHPLTHGRVPNLRRTNQRNRHAQDQRASWMTLSSTTSSMFGPLLNGNHLPPRQAIRQRGAIGNVDRFVEKFQNDQANEAGAAGGGLRATFESSEVPAGGTAIAPPAHIQGGYVAEPVSIHPFASDMHPIGPLTPIISPSPPFGNQTEGPRELIQSQPSTSKPTKPAMNPGRSNSQPNLLTTFSDSALQNEGSGVAPWSPNHQHHHHRQGRNSHLLDNCRHTNNTQRSSQTPPNQIPHRLTHQQRHQYSFDHTSTRRGSLDPSSITSRSQITYSPSSRHDRPRLPPPLLPATPQKPRLQIQVDSPSRLLRPQPIESVSIVLQYSSELIAQQLCLIEREMLSQVQWYELVDAGWTKKKTPSTKASSSAASPQKEPSKGSGSSVASSIHINEASLVAVAAAGSRRKVSVLENELEGGGGNMNDRSSVRRSEGTVTPTPRARVSGGGGASGPVEGEQRSKVVEDSIGIKRLVDRFNLTCQWVTSEIVRTEDLQERVKVVEKFIRIAHTCYNHSNFSSLIQLMLGLQSHNVSRLNQTWARVRAQEMRIMEDLVEYTSPFHNWKHLRDDMKSIADEWGGSGSGGGGGGGGAGASVAAVPAATEKAPPTSGGTMASSFFGMRRPSKDPTMATAAALALQYKGTASSSGLGSKVSSPTTHAKEKELKMSQQEKDAAAAKANQPKGCIPFLGLYLSDLVFNAELPSYVDPTTRNTQNNQQQQQQQQPQGSQASSRRPSTSTSATAASTAPSPPSSSTTSYQPTPTPTTPTEPPPPPPRLLVNIHKHRTTATIIKRILTFKTLAGRYPFEQDPDVRQVLMAIRGLDPIEISRLSSAHEG</sequence>
<feature type="compositionally biased region" description="Basic and acidic residues" evidence="3">
    <location>
        <begin position="913"/>
        <end position="923"/>
    </location>
</feature>
<feature type="region of interest" description="Disordered" evidence="3">
    <location>
        <begin position="157"/>
        <end position="291"/>
    </location>
</feature>
<evidence type="ECO:0000313" key="7">
    <source>
        <dbReference type="Proteomes" id="UP000707451"/>
    </source>
</evidence>
<comment type="caution">
    <text evidence="6">The sequence shown here is derived from an EMBL/GenBank/DDBJ whole genome shotgun (WGS) entry which is preliminary data.</text>
</comment>
<feature type="compositionally biased region" description="Low complexity" evidence="3">
    <location>
        <begin position="757"/>
        <end position="770"/>
    </location>
</feature>
<dbReference type="SMART" id="SM00147">
    <property type="entry name" value="RasGEF"/>
    <property type="match status" value="1"/>
</dbReference>
<feature type="compositionally biased region" description="Basic and acidic residues" evidence="3">
    <location>
        <begin position="1047"/>
        <end position="1062"/>
    </location>
</feature>
<feature type="compositionally biased region" description="Polar residues" evidence="3">
    <location>
        <begin position="668"/>
        <end position="682"/>
    </location>
</feature>
<feature type="region of interest" description="Disordered" evidence="3">
    <location>
        <begin position="1775"/>
        <end position="1846"/>
    </location>
</feature>
<dbReference type="PANTHER" id="PTHR23113">
    <property type="entry name" value="GUANINE NUCLEOTIDE EXCHANGE FACTOR"/>
    <property type="match status" value="1"/>
</dbReference>
<dbReference type="Proteomes" id="UP000707451">
    <property type="component" value="Unassembled WGS sequence"/>
</dbReference>
<evidence type="ECO:0000259" key="4">
    <source>
        <dbReference type="PROSITE" id="PS50009"/>
    </source>
</evidence>
<feature type="compositionally biased region" description="Basic residues" evidence="3">
    <location>
        <begin position="1276"/>
        <end position="1285"/>
    </location>
</feature>
<feature type="compositionally biased region" description="Polar residues" evidence="3">
    <location>
        <begin position="1335"/>
        <end position="1347"/>
    </location>
</feature>
<feature type="region of interest" description="Disordered" evidence="3">
    <location>
        <begin position="524"/>
        <end position="621"/>
    </location>
</feature>
<evidence type="ECO:0000256" key="3">
    <source>
        <dbReference type="SAM" id="MobiDB-lite"/>
    </source>
</evidence>
<dbReference type="PROSITE" id="PS50009">
    <property type="entry name" value="RASGEF_CAT"/>
    <property type="match status" value="1"/>
</dbReference>
<dbReference type="SMART" id="SM00229">
    <property type="entry name" value="RasGEFN"/>
    <property type="match status" value="1"/>
</dbReference>